<comment type="similarity">
    <text evidence="1">Belongs to the 3-oxoacid CoA-transferase subunit B family.</text>
</comment>
<dbReference type="InterPro" id="IPR037171">
    <property type="entry name" value="NagB/RpiA_transferase-like"/>
</dbReference>
<dbReference type="InterPro" id="IPR004164">
    <property type="entry name" value="CoA_transf_AS"/>
</dbReference>
<name>A0A0D7EGY4_RHOPL</name>
<dbReference type="SMART" id="SM00882">
    <property type="entry name" value="CoA_trans"/>
    <property type="match status" value="1"/>
</dbReference>
<dbReference type="GO" id="GO:0008410">
    <property type="term" value="F:CoA-transferase activity"/>
    <property type="evidence" value="ECO:0007669"/>
    <property type="project" value="InterPro"/>
</dbReference>
<keyword evidence="2 3" id="KW-0808">Transferase</keyword>
<comment type="caution">
    <text evidence="3">The sequence shown here is derived from an EMBL/GenBank/DDBJ whole genome shotgun (WGS) entry which is preliminary data.</text>
</comment>
<dbReference type="SUPFAM" id="SSF100950">
    <property type="entry name" value="NagB/RpiA/CoA transferase-like"/>
    <property type="match status" value="1"/>
</dbReference>
<dbReference type="InterPro" id="IPR004165">
    <property type="entry name" value="CoA_trans_fam_I"/>
</dbReference>
<proteinExistence type="inferred from homology"/>
<dbReference type="NCBIfam" id="TIGR02428">
    <property type="entry name" value="pcaJ_scoB_fam"/>
    <property type="match status" value="1"/>
</dbReference>
<dbReference type="EMBL" id="JXXE01000387">
    <property type="protein sequence ID" value="KIZ39931.1"/>
    <property type="molecule type" value="Genomic_DNA"/>
</dbReference>
<dbReference type="RefSeq" id="WP_044414539.1">
    <property type="nucleotide sequence ID" value="NZ_JXXE01000387.1"/>
</dbReference>
<dbReference type="PANTHER" id="PTHR13707">
    <property type="entry name" value="KETOACID-COENZYME A TRANSFERASE"/>
    <property type="match status" value="1"/>
</dbReference>
<dbReference type="AlphaFoldDB" id="A0A0D7EGY4"/>
<dbReference type="Pfam" id="PF01144">
    <property type="entry name" value="CoA_trans"/>
    <property type="match status" value="1"/>
</dbReference>
<reference evidence="3 4" key="1">
    <citation type="submission" date="2014-11" db="EMBL/GenBank/DDBJ databases">
        <title>Genomics and ecophysiology of heterotrophic nitrogen fixing bacteria isolated from estuarine surface water.</title>
        <authorList>
            <person name="Bentzon-Tilia M."/>
            <person name="Severin I."/>
            <person name="Hansen L.H."/>
            <person name="Riemann L."/>
        </authorList>
    </citation>
    <scope>NUCLEOTIDE SEQUENCE [LARGE SCALE GENOMIC DNA]</scope>
    <source>
        <strain evidence="3 4">BAL398</strain>
    </source>
</reference>
<dbReference type="InterPro" id="IPR012791">
    <property type="entry name" value="3-oxoacid_CoA-transf_B"/>
</dbReference>
<evidence type="ECO:0000313" key="4">
    <source>
        <dbReference type="Proteomes" id="UP000032515"/>
    </source>
</evidence>
<evidence type="ECO:0000256" key="1">
    <source>
        <dbReference type="ARBA" id="ARBA00007047"/>
    </source>
</evidence>
<dbReference type="PANTHER" id="PTHR13707:SF60">
    <property type="entry name" value="ACETATE COA-TRANSFERASE SUBUNIT ALPHA"/>
    <property type="match status" value="1"/>
</dbReference>
<organism evidence="3 4">
    <name type="scientific">Rhodopseudomonas palustris</name>
    <dbReference type="NCBI Taxonomy" id="1076"/>
    <lineage>
        <taxon>Bacteria</taxon>
        <taxon>Pseudomonadati</taxon>
        <taxon>Pseudomonadota</taxon>
        <taxon>Alphaproteobacteria</taxon>
        <taxon>Hyphomicrobiales</taxon>
        <taxon>Nitrobacteraceae</taxon>
        <taxon>Rhodopseudomonas</taxon>
    </lineage>
</organism>
<dbReference type="Gene3D" id="3.40.1080.10">
    <property type="entry name" value="Glutaconate Coenzyme A-transferase"/>
    <property type="match status" value="1"/>
</dbReference>
<protein>
    <submittedName>
        <fullName evidence="3">3-oxoadipate CoA-transferase</fullName>
    </submittedName>
</protein>
<dbReference type="Proteomes" id="UP000032515">
    <property type="component" value="Unassembled WGS sequence"/>
</dbReference>
<dbReference type="PATRIC" id="fig|1076.23.peg.4318"/>
<evidence type="ECO:0000313" key="3">
    <source>
        <dbReference type="EMBL" id="KIZ39931.1"/>
    </source>
</evidence>
<sequence length="226" mass="23783">MATNRKLSRNRVAQLTAQDIAPGSYINIGLGIPTLVPKFLDPSKEVVLHSENGILGLEGLKPGLPGDDDLINASKQHVQLILGASIVDQSLSFAMMRGGHLDATILGAFQVAMNGDIASWSTGAADDIPGIGGAMDLVAGARRVIVVMEHLARDGAPKLMKKCSYPLTGLGVVTNIYTDMAIIDVEPSRGFVVRGIAEGLSREELQAATDAPLIYADDVVVLTEQA</sequence>
<dbReference type="PROSITE" id="PS01274">
    <property type="entry name" value="COA_TRANSF_2"/>
    <property type="match status" value="1"/>
</dbReference>
<evidence type="ECO:0000256" key="2">
    <source>
        <dbReference type="ARBA" id="ARBA00022679"/>
    </source>
</evidence>
<dbReference type="OrthoDB" id="9778604at2"/>
<accession>A0A0D7EGY4</accession>
<gene>
    <name evidence="3" type="ORF">OO17_19030</name>
</gene>